<dbReference type="PANTHER" id="PTHR13710">
    <property type="entry name" value="DNA HELICASE RECQ FAMILY MEMBER"/>
    <property type="match status" value="1"/>
</dbReference>
<organism evidence="2 3">
    <name type="scientific">Miscanthus lutarioriparius</name>
    <dbReference type="NCBI Taxonomy" id="422564"/>
    <lineage>
        <taxon>Eukaryota</taxon>
        <taxon>Viridiplantae</taxon>
        <taxon>Streptophyta</taxon>
        <taxon>Embryophyta</taxon>
        <taxon>Tracheophyta</taxon>
        <taxon>Spermatophyta</taxon>
        <taxon>Magnoliopsida</taxon>
        <taxon>Liliopsida</taxon>
        <taxon>Poales</taxon>
        <taxon>Poaceae</taxon>
        <taxon>PACMAD clade</taxon>
        <taxon>Panicoideae</taxon>
        <taxon>Andropogonodae</taxon>
        <taxon>Andropogoneae</taxon>
        <taxon>Saccharinae</taxon>
        <taxon>Miscanthus</taxon>
    </lineage>
</organism>
<dbReference type="Gene3D" id="3.40.50.300">
    <property type="entry name" value="P-loop containing nucleotide triphosphate hydrolases"/>
    <property type="match status" value="2"/>
</dbReference>
<evidence type="ECO:0000313" key="2">
    <source>
        <dbReference type="EMBL" id="CAD6244406.1"/>
    </source>
</evidence>
<dbReference type="GO" id="GO:0005634">
    <property type="term" value="C:nucleus"/>
    <property type="evidence" value="ECO:0007669"/>
    <property type="project" value="TreeGrafter"/>
</dbReference>
<name>A0A811PQI5_9POAL</name>
<keyword evidence="3" id="KW-1185">Reference proteome</keyword>
<comment type="caution">
    <text evidence="2">The sequence shown here is derived from an EMBL/GenBank/DDBJ whole genome shotgun (WGS) entry which is preliminary data.</text>
</comment>
<dbReference type="OrthoDB" id="10261556at2759"/>
<comment type="similarity">
    <text evidence="1">Belongs to the helicase family. RecQ subfamily.</text>
</comment>
<sequence length="259" mass="29579">MGIPKVIDINYTEGSGDRKWSSTNFPWTKELECIFRPRIEISLESIALVSLIQDQIMHLSQANIPATYLSGNLDWSEQQEIMRDLKSCRYKLLYVTPEKIARSFKDTEAVEGIIPLAFLMETLVGTILLPTHMVQATTVQPTTIQDVAGLGVLKQNFPKTPVLALTATATARVKEDVVQALALKNCIVFKQSFNRPKLRYYLRPKTKKCVKDIDMFIRKNHSEECGIIYCLSKMDCQKVAEKQRAISRNYKLFIVRMDI</sequence>
<dbReference type="Proteomes" id="UP000604825">
    <property type="component" value="Unassembled WGS sequence"/>
</dbReference>
<dbReference type="InterPro" id="IPR027417">
    <property type="entry name" value="P-loop_NTPase"/>
</dbReference>
<protein>
    <submittedName>
        <fullName evidence="2">Uncharacterized protein</fullName>
    </submittedName>
</protein>
<dbReference type="GO" id="GO:0005737">
    <property type="term" value="C:cytoplasm"/>
    <property type="evidence" value="ECO:0007669"/>
    <property type="project" value="TreeGrafter"/>
</dbReference>
<dbReference type="EMBL" id="CAJGYO010000007">
    <property type="protein sequence ID" value="CAD6244406.1"/>
    <property type="molecule type" value="Genomic_DNA"/>
</dbReference>
<reference evidence="2" key="1">
    <citation type="submission" date="2020-10" db="EMBL/GenBank/DDBJ databases">
        <authorList>
            <person name="Han B."/>
            <person name="Lu T."/>
            <person name="Zhao Q."/>
            <person name="Huang X."/>
            <person name="Zhao Y."/>
        </authorList>
    </citation>
    <scope>NUCLEOTIDE SEQUENCE</scope>
</reference>
<dbReference type="PANTHER" id="PTHR13710:SF156">
    <property type="entry name" value="ATP-DEPENDENT DNA HELICASE Q-LIKE 4B"/>
    <property type="match status" value="1"/>
</dbReference>
<proteinExistence type="inferred from homology"/>
<dbReference type="GO" id="GO:0000724">
    <property type="term" value="P:double-strand break repair via homologous recombination"/>
    <property type="evidence" value="ECO:0007669"/>
    <property type="project" value="TreeGrafter"/>
</dbReference>
<evidence type="ECO:0000313" key="3">
    <source>
        <dbReference type="Proteomes" id="UP000604825"/>
    </source>
</evidence>
<dbReference type="AlphaFoldDB" id="A0A811PQI5"/>
<evidence type="ECO:0000256" key="1">
    <source>
        <dbReference type="ARBA" id="ARBA00005446"/>
    </source>
</evidence>
<gene>
    <name evidence="2" type="ORF">NCGR_LOCUS29105</name>
</gene>
<accession>A0A811PQI5</accession>
<dbReference type="GO" id="GO:0043138">
    <property type="term" value="F:3'-5' DNA helicase activity"/>
    <property type="evidence" value="ECO:0007669"/>
    <property type="project" value="TreeGrafter"/>
</dbReference>
<dbReference type="SUPFAM" id="SSF52540">
    <property type="entry name" value="P-loop containing nucleoside triphosphate hydrolases"/>
    <property type="match status" value="1"/>
</dbReference>
<dbReference type="GO" id="GO:0009378">
    <property type="term" value="F:four-way junction helicase activity"/>
    <property type="evidence" value="ECO:0007669"/>
    <property type="project" value="TreeGrafter"/>
</dbReference>
<dbReference type="GO" id="GO:0005694">
    <property type="term" value="C:chromosome"/>
    <property type="evidence" value="ECO:0007669"/>
    <property type="project" value="TreeGrafter"/>
</dbReference>